<comment type="caution">
    <text evidence="8">The sequence shown here is derived from an EMBL/GenBank/DDBJ whole genome shotgun (WGS) entry which is preliminary data.</text>
</comment>
<keyword evidence="6" id="KW-0732">Signal</keyword>
<dbReference type="PROSITE" id="PS00136">
    <property type="entry name" value="SUBTILASE_ASP"/>
    <property type="match status" value="1"/>
</dbReference>
<dbReference type="InterPro" id="IPR022398">
    <property type="entry name" value="Peptidase_S8_His-AS"/>
</dbReference>
<dbReference type="Gene3D" id="3.40.50.200">
    <property type="entry name" value="Peptidase S8/S53 domain"/>
    <property type="match status" value="1"/>
</dbReference>
<dbReference type="EMBL" id="LCUC01000356">
    <property type="protein sequence ID" value="KKY31820.1"/>
    <property type="molecule type" value="Genomic_DNA"/>
</dbReference>
<keyword evidence="3" id="KW-0378">Hydrolase</keyword>
<comment type="similarity">
    <text evidence="1 5">Belongs to the peptidase S8 family.</text>
</comment>
<keyword evidence="2" id="KW-0645">Protease</keyword>
<comment type="caution">
    <text evidence="5">Lacks conserved residue(s) required for the propagation of feature annotation.</text>
</comment>
<dbReference type="AlphaFoldDB" id="A0A0G2HUS0"/>
<dbReference type="Pfam" id="PF00082">
    <property type="entry name" value="Peptidase_S8"/>
    <property type="match status" value="1"/>
</dbReference>
<dbReference type="SUPFAM" id="SSF52743">
    <property type="entry name" value="Subtilisin-like"/>
    <property type="match status" value="1"/>
</dbReference>
<protein>
    <submittedName>
        <fullName evidence="8">Putative serin</fullName>
    </submittedName>
</protein>
<dbReference type="InterPro" id="IPR036852">
    <property type="entry name" value="Peptidase_S8/S53_dom_sf"/>
</dbReference>
<dbReference type="InterPro" id="IPR000209">
    <property type="entry name" value="Peptidase_S8/S53_dom"/>
</dbReference>
<proteinExistence type="inferred from homology"/>
<keyword evidence="4" id="KW-0720">Serine protease</keyword>
<evidence type="ECO:0000256" key="2">
    <source>
        <dbReference type="ARBA" id="ARBA00022670"/>
    </source>
</evidence>
<dbReference type="OrthoDB" id="10256524at2759"/>
<organism evidence="8 9">
    <name type="scientific">Diaporthe ampelina</name>
    <dbReference type="NCBI Taxonomy" id="1214573"/>
    <lineage>
        <taxon>Eukaryota</taxon>
        <taxon>Fungi</taxon>
        <taxon>Dikarya</taxon>
        <taxon>Ascomycota</taxon>
        <taxon>Pezizomycotina</taxon>
        <taxon>Sordariomycetes</taxon>
        <taxon>Sordariomycetidae</taxon>
        <taxon>Diaporthales</taxon>
        <taxon>Diaporthaceae</taxon>
        <taxon>Diaporthe</taxon>
    </lineage>
</organism>
<evidence type="ECO:0000313" key="8">
    <source>
        <dbReference type="EMBL" id="KKY31820.1"/>
    </source>
</evidence>
<dbReference type="STRING" id="1214573.A0A0G2HUS0"/>
<reference evidence="8 9" key="1">
    <citation type="submission" date="2015-05" db="EMBL/GenBank/DDBJ databases">
        <title>Distinctive expansion of gene families associated with plant cell wall degradation and secondary metabolism in the genomes of grapevine trunk pathogens.</title>
        <authorList>
            <person name="Lawrence D.P."/>
            <person name="Travadon R."/>
            <person name="Rolshausen P.E."/>
            <person name="Baumgartner K."/>
        </authorList>
    </citation>
    <scope>NUCLEOTIDE SEQUENCE [LARGE SCALE GENOMIC DNA]</scope>
    <source>
        <strain evidence="8">DA912</strain>
    </source>
</reference>
<dbReference type="InterPro" id="IPR050131">
    <property type="entry name" value="Peptidase_S8_subtilisin-like"/>
</dbReference>
<dbReference type="PROSITE" id="PS00137">
    <property type="entry name" value="SUBTILASE_HIS"/>
    <property type="match status" value="1"/>
</dbReference>
<feature type="domain" description="Peptidase S8/S53" evidence="7">
    <location>
        <begin position="156"/>
        <end position="447"/>
    </location>
</feature>
<keyword evidence="9" id="KW-1185">Reference proteome</keyword>
<evidence type="ECO:0000313" key="9">
    <source>
        <dbReference type="Proteomes" id="UP000034680"/>
    </source>
</evidence>
<evidence type="ECO:0000256" key="5">
    <source>
        <dbReference type="PROSITE-ProRule" id="PRU01240"/>
    </source>
</evidence>
<feature type="signal peptide" evidence="6">
    <location>
        <begin position="1"/>
        <end position="17"/>
    </location>
</feature>
<evidence type="ECO:0000256" key="4">
    <source>
        <dbReference type="ARBA" id="ARBA00022825"/>
    </source>
</evidence>
<dbReference type="InterPro" id="IPR015500">
    <property type="entry name" value="Peptidase_S8_subtilisin-rel"/>
</dbReference>
<evidence type="ECO:0000256" key="6">
    <source>
        <dbReference type="SAM" id="SignalP"/>
    </source>
</evidence>
<feature type="chain" id="PRO_5002545294" evidence="6">
    <location>
        <begin position="18"/>
        <end position="733"/>
    </location>
</feature>
<evidence type="ECO:0000256" key="3">
    <source>
        <dbReference type="ARBA" id="ARBA00022801"/>
    </source>
</evidence>
<dbReference type="PROSITE" id="PS51892">
    <property type="entry name" value="SUBTILASE"/>
    <property type="match status" value="1"/>
</dbReference>
<accession>A0A0G2HUS0</accession>
<name>A0A0G2HUS0_9PEZI</name>
<dbReference type="GO" id="GO:0004252">
    <property type="term" value="F:serine-type endopeptidase activity"/>
    <property type="evidence" value="ECO:0007669"/>
    <property type="project" value="InterPro"/>
</dbReference>
<evidence type="ECO:0000259" key="7">
    <source>
        <dbReference type="Pfam" id="PF00082"/>
    </source>
</evidence>
<dbReference type="InterPro" id="IPR023827">
    <property type="entry name" value="Peptidase_S8_Asp-AS"/>
</dbReference>
<evidence type="ECO:0000256" key="1">
    <source>
        <dbReference type="ARBA" id="ARBA00011073"/>
    </source>
</evidence>
<dbReference type="GO" id="GO:0016020">
    <property type="term" value="C:membrane"/>
    <property type="evidence" value="ECO:0007669"/>
    <property type="project" value="InterPro"/>
</dbReference>
<dbReference type="PANTHER" id="PTHR43806">
    <property type="entry name" value="PEPTIDASE S8"/>
    <property type="match status" value="1"/>
</dbReference>
<dbReference type="PRINTS" id="PR00723">
    <property type="entry name" value="SUBTILISIN"/>
</dbReference>
<dbReference type="PANTHER" id="PTHR43806:SF66">
    <property type="entry name" value="SERIN ENDOPEPTIDASE"/>
    <property type="match status" value="1"/>
</dbReference>
<dbReference type="GO" id="GO:0006508">
    <property type="term" value="P:proteolysis"/>
    <property type="evidence" value="ECO:0007669"/>
    <property type="project" value="UniProtKB-KW"/>
</dbReference>
<dbReference type="Proteomes" id="UP000034680">
    <property type="component" value="Unassembled WGS sequence"/>
</dbReference>
<reference evidence="8 9" key="2">
    <citation type="submission" date="2015-05" db="EMBL/GenBank/DDBJ databases">
        <authorList>
            <person name="Morales-Cruz A."/>
            <person name="Amrine K.C."/>
            <person name="Cantu D."/>
        </authorList>
    </citation>
    <scope>NUCLEOTIDE SEQUENCE [LARGE SCALE GENOMIC DNA]</scope>
    <source>
        <strain evidence="8">DA912</strain>
    </source>
</reference>
<gene>
    <name evidence="8" type="ORF">UCDDA912_g08245</name>
</gene>
<sequence>MLSTFVSALFLGGFVLAQTRDPDTGLQPADPSNVPFGTRYVVEFSETGSAKFRARDGSMDTEGFYQSIAQETNVTARPALNFTSSIFHGASFDLANETAATDLEEIKALPGVVNLWPVATVYANPQIESTGAANFSQWSPHVLTHVNEAHALGYDGKGVVIAVVDTGIDYLHPSLGGGFGEGFKVESGWDFVGDNYSTSSPDVLFPDDDPIDCLGHGTHVAGIAASSNDKLPGVAPNATLRAYKVFGCSDGTTEDVIALAFIRAFEEGADIITASLGSSRGFPEVLSAQIVTRIASQGVFASVAAGNSGQAGPFSTSSLGNGYGGLAVGSVQSTQQVAYSVVAKSTSGKATWVFFVNWENTPYERPSRVLYNKGQAVGFASINYEDGAWLNNQTLAGENVTFEFKYDPAAAVGIDYFTNMINTFSSWGPTLDARQKPEISAPATINLNDTDHFTGEHTITIVNNGPRPVTYSIGHESGPASMTMNPANWVGLDPILKTEFGQAIANLSASQITVPAGEKASFDVVFTSPTDIDASLMPLYGGFIHIVGDNGEVLKATYLGVHGSLYNAKTWELERGVPVYFGASGYGDNFEDGRVFDLNQGTPQVYYNLLWATREHSFDLVTVDWNESDWVYPQVPGENKWFGSLQYYDALNEIYHPYPFNYYPRSFATFEGSVSSNYSDGTPILNGQYRILGRALKTFGQPENPQDWQFGLSNWFVVENNSTTNATISALMR</sequence>